<dbReference type="InterPro" id="IPR027417">
    <property type="entry name" value="P-loop_NTPase"/>
</dbReference>
<dbReference type="Proteomes" id="UP000249363">
    <property type="component" value="Unassembled WGS sequence"/>
</dbReference>
<keyword evidence="4" id="KW-1185">Reference proteome</keyword>
<reference evidence="3 4" key="1">
    <citation type="journal article" date="2017" name="Biotechnol. Biofuels">
        <title>Differential beta-glucosidase expression as a function of carbon source availability in Talaromyces amestolkiae: a genomic and proteomic approach.</title>
        <authorList>
            <person name="de Eugenio L.I."/>
            <person name="Mendez-Liter J.A."/>
            <person name="Nieto-Dominguez M."/>
            <person name="Alonso L."/>
            <person name="Gil-Munoz J."/>
            <person name="Barriuso J."/>
            <person name="Prieto A."/>
            <person name="Martinez M.J."/>
        </authorList>
    </citation>
    <scope>NUCLEOTIDE SEQUENCE [LARGE SCALE GENOMIC DNA]</scope>
    <source>
        <strain evidence="3 4">CIB</strain>
    </source>
</reference>
<dbReference type="GO" id="GO:0043531">
    <property type="term" value="F:ADP binding"/>
    <property type="evidence" value="ECO:0007669"/>
    <property type="project" value="InterPro"/>
</dbReference>
<dbReference type="Gene3D" id="3.40.50.300">
    <property type="entry name" value="P-loop containing nucleotide triphosphate hydrolases"/>
    <property type="match status" value="1"/>
</dbReference>
<dbReference type="SMART" id="SM00028">
    <property type="entry name" value="TPR"/>
    <property type="match status" value="5"/>
</dbReference>
<feature type="domain" description="Nucleoside phosphorylase" evidence="2">
    <location>
        <begin position="607"/>
        <end position="830"/>
    </location>
</feature>
<dbReference type="SUPFAM" id="SSF48452">
    <property type="entry name" value="TPR-like"/>
    <property type="match status" value="2"/>
</dbReference>
<dbReference type="STRING" id="1196081.A0A364KUL5"/>
<accession>A0A364KUL5</accession>
<dbReference type="PANTHER" id="PTHR46082">
    <property type="entry name" value="ATP/GTP-BINDING PROTEIN-RELATED"/>
    <property type="match status" value="1"/>
</dbReference>
<feature type="compositionally biased region" description="Basic and acidic residues" evidence="1">
    <location>
        <begin position="406"/>
        <end position="419"/>
    </location>
</feature>
<dbReference type="GO" id="GO:0003824">
    <property type="term" value="F:catalytic activity"/>
    <property type="evidence" value="ECO:0007669"/>
    <property type="project" value="InterPro"/>
</dbReference>
<dbReference type="InterPro" id="IPR019734">
    <property type="entry name" value="TPR_rpt"/>
</dbReference>
<dbReference type="EMBL" id="MIKG01000005">
    <property type="protein sequence ID" value="RAO67246.1"/>
    <property type="molecule type" value="Genomic_DNA"/>
</dbReference>
<evidence type="ECO:0000259" key="2">
    <source>
        <dbReference type="Pfam" id="PF01048"/>
    </source>
</evidence>
<dbReference type="InterPro" id="IPR011990">
    <property type="entry name" value="TPR-like_helical_dom_sf"/>
</dbReference>
<dbReference type="InterPro" id="IPR035994">
    <property type="entry name" value="Nucleoside_phosphorylase_sf"/>
</dbReference>
<dbReference type="SUPFAM" id="SSF53167">
    <property type="entry name" value="Purine and uridine phosphorylases"/>
    <property type="match status" value="1"/>
</dbReference>
<proteinExistence type="predicted"/>
<comment type="caution">
    <text evidence="3">The sequence shown here is derived from an EMBL/GenBank/DDBJ whole genome shotgun (WGS) entry which is preliminary data.</text>
</comment>
<dbReference type="RefSeq" id="XP_040731762.1">
    <property type="nucleotide sequence ID" value="XM_040875494.1"/>
</dbReference>
<dbReference type="GO" id="GO:0009116">
    <property type="term" value="P:nucleoside metabolic process"/>
    <property type="evidence" value="ECO:0007669"/>
    <property type="project" value="InterPro"/>
</dbReference>
<dbReference type="PANTHER" id="PTHR46082:SF6">
    <property type="entry name" value="AAA+ ATPASE DOMAIN-CONTAINING PROTEIN-RELATED"/>
    <property type="match status" value="1"/>
</dbReference>
<feature type="region of interest" description="Disordered" evidence="1">
    <location>
        <begin position="406"/>
        <end position="427"/>
    </location>
</feature>
<evidence type="ECO:0000313" key="4">
    <source>
        <dbReference type="Proteomes" id="UP000249363"/>
    </source>
</evidence>
<organism evidence="3 4">
    <name type="scientific">Talaromyces amestolkiae</name>
    <dbReference type="NCBI Taxonomy" id="1196081"/>
    <lineage>
        <taxon>Eukaryota</taxon>
        <taxon>Fungi</taxon>
        <taxon>Dikarya</taxon>
        <taxon>Ascomycota</taxon>
        <taxon>Pezizomycotina</taxon>
        <taxon>Eurotiomycetes</taxon>
        <taxon>Eurotiomycetidae</taxon>
        <taxon>Eurotiales</taxon>
        <taxon>Trichocomaceae</taxon>
        <taxon>Talaromyces</taxon>
        <taxon>Talaromyces sect. Talaromyces</taxon>
    </lineage>
</organism>
<name>A0A364KUL5_TALAM</name>
<evidence type="ECO:0000256" key="1">
    <source>
        <dbReference type="SAM" id="MobiDB-lite"/>
    </source>
</evidence>
<dbReference type="GeneID" id="63792474"/>
<dbReference type="SUPFAM" id="SSF52540">
    <property type="entry name" value="P-loop containing nucleoside triphosphate hydrolases"/>
    <property type="match status" value="1"/>
</dbReference>
<feature type="region of interest" description="Disordered" evidence="1">
    <location>
        <begin position="489"/>
        <end position="528"/>
    </location>
</feature>
<protein>
    <recommendedName>
        <fullName evidence="2">Nucleoside phosphorylase domain-containing protein</fullName>
    </recommendedName>
</protein>
<dbReference type="InterPro" id="IPR053137">
    <property type="entry name" value="NLR-like"/>
</dbReference>
<sequence length="1534" mass="175458">MDRTDGLAPEDMNDIYDTVIECTRLFDSLAEGVVKDHESVIKDNDNGFRRSIEDTRRSFNLWIDYTGALAADNSRSLDVRLHEHMDIKEMVIELLEMLARNLQYLHEKDNIKLGVPYNDDMKEEATSAVQKSLDELHFMATAIRRSSIRSHKYNLSSHFRREDDDYYLEQACLLVRYLFPDARRSLSDQLGASLAIRRKRFFQKMRHEEKLRDRRQLTELKVNREKVPIQPVGESQQATARANIEPTTPLKEKPGMLHVHSIDTASRMDSVAVRQYLKSGPALSTISMGSSIHLSSMTYPERPIFSEGDQQCACPYCSRLLATTRLKDGSMYWQNHIDEDTEPYVCLSEDCTSPLLFFVHTKQWIDHMKTFHSDQWNRKIHMSTWYCDISHDTAIQFNDRENFLKHMKDPDSHPGREPPTELQLDTLSRKKQRVLVRENEYCCPMCDCVPDSLKPIILTSDPATIKDRLYKHIAGHIKDLAFKSIPVLDNAEPRNGSSGTDDEERDHLRAENSDASYPSGFDDSLRETPLTFDEDPVRVPTTIREEVFYDMKETNDTYLDDIGFNDYRRLETAQIWGRPDAILDHFAKAQQNPSSTVQPKSRDDFVIAICCVLPVEVDAVESLFDDVYGNRYGKPPEDENSYVNGRIGKHNVVLCLFRGAGQVRATMAVASLRVSYPGIQLVLLVGTCGGAPYPSENQQIFLGDVIISDSLVAYDFGKKYPDTFKNVGYTPGGSPPEIRSLLNGLNATRSRRVFEKDSLQYLRQLQQMATHWQHPGLEDVLFGHDGKQVIRRRERLGAPPTVHIGTIASGDTVIKSAQFRDKLVEEEKVIGVFYMEGIGIREISPLIIINGVCDYADGHKSKEWQCYAVASAASAAKALLSYFNPTLREDRPRHCMIPFGRNSQFVGRMDEITKLEEWTMQPDGARRVALCGLGGVGKTQIVLELAYRIKDRDPERSVFWISCTSYERFEQAYVDIAQLVGIGSMKPTEIKGHVVAHFSQKSSGKWLFIFDGADDMDIWIQGSNTHPALKEYLPFNEHGHLIFTSRNQKLAVKLSSSHVMAISEPDEETSVVMFNELLIETHRPIDKHVAMTIVKELAFLPLAIAQAAAYINENSCGISDYIDLLKAEELEVVELLDERFEDEGRYRNSESPVISTWSISFQQIQRSNQLAVDYLLFMACISPVNIPLSLLPQSSSKKKMIDAIGLLKAYFFVREHKSLDLHPLVHLAIRNWMRQNHLLNLSIRKAAHRLYEIFPDNDYTNRPLWREYLHHALFFVQKAAFSEYNEQYVSFLWRVGKCLNSDGRYSEAEVVFGDIMRIQERTNGEMHPSTPISLTWIASTYNDQGRFQEALELNTRAMAISKAIFNTEHPDRLTVTANLASTYQAQGRLEEAIELNMQVLDIRESVLGRRHPDTLTIMANLASIYRKQGRLEEAIELNMQVLDTRERELGRRHPDTLTIMANLASIYREQGRLKEASELNTQVMVIRESVLGTEHPDTLTSMANLASTYRSRGRWNEAKELDEMRTRRLRNMQS</sequence>
<gene>
    <name evidence="3" type="ORF">BHQ10_003258</name>
</gene>
<evidence type="ECO:0000313" key="3">
    <source>
        <dbReference type="EMBL" id="RAO67246.1"/>
    </source>
</evidence>
<dbReference type="Pfam" id="PF13424">
    <property type="entry name" value="TPR_12"/>
    <property type="match status" value="3"/>
</dbReference>
<dbReference type="InterPro" id="IPR000845">
    <property type="entry name" value="Nucleoside_phosphorylase_d"/>
</dbReference>
<dbReference type="Gene3D" id="1.25.40.10">
    <property type="entry name" value="Tetratricopeptide repeat domain"/>
    <property type="match status" value="1"/>
</dbReference>
<dbReference type="Pfam" id="PF01048">
    <property type="entry name" value="PNP_UDP_1"/>
    <property type="match status" value="1"/>
</dbReference>
<dbReference type="Gene3D" id="3.40.50.1580">
    <property type="entry name" value="Nucleoside phosphorylase domain"/>
    <property type="match status" value="1"/>
</dbReference>
<dbReference type="OrthoDB" id="5365701at2759"/>